<accession>E8QYH3</accession>
<dbReference type="Proteomes" id="UP000008631">
    <property type="component" value="Chromosome"/>
</dbReference>
<dbReference type="Pfam" id="PF07596">
    <property type="entry name" value="SBP_bac_10"/>
    <property type="match status" value="1"/>
</dbReference>
<name>E8QYH3_ISOPI</name>
<dbReference type="InterPro" id="IPR011453">
    <property type="entry name" value="DUF1559"/>
</dbReference>
<dbReference type="STRING" id="575540.Isop_3599"/>
<reference key="1">
    <citation type="submission" date="2010-11" db="EMBL/GenBank/DDBJ databases">
        <title>The complete sequence of chromosome of Isophaera pallida ATCC 43644.</title>
        <authorList>
            <consortium name="US DOE Joint Genome Institute (JGI-PGF)"/>
            <person name="Lucas S."/>
            <person name="Copeland A."/>
            <person name="Lapidus A."/>
            <person name="Bruce D."/>
            <person name="Goodwin L."/>
            <person name="Pitluck S."/>
            <person name="Kyrpides N."/>
            <person name="Mavromatis K."/>
            <person name="Pagani I."/>
            <person name="Ivanova N."/>
            <person name="Saunders E."/>
            <person name="Brettin T."/>
            <person name="Detter J.C."/>
            <person name="Han C."/>
            <person name="Tapia R."/>
            <person name="Land M."/>
            <person name="Hauser L."/>
            <person name="Markowitz V."/>
            <person name="Cheng J.-F."/>
            <person name="Hugenholtz P."/>
            <person name="Woyke T."/>
            <person name="Wu D."/>
            <person name="Eisen J.A."/>
        </authorList>
    </citation>
    <scope>NUCLEOTIDE SEQUENCE</scope>
    <source>
        <strain>ATCC 43644</strain>
    </source>
</reference>
<dbReference type="KEGG" id="ipa:Isop_3599"/>
<dbReference type="Gene3D" id="3.30.700.10">
    <property type="entry name" value="Glycoprotein, Type 4 Pilin"/>
    <property type="match status" value="1"/>
</dbReference>
<evidence type="ECO:0000313" key="3">
    <source>
        <dbReference type="Proteomes" id="UP000008631"/>
    </source>
</evidence>
<dbReference type="EMBL" id="CP002353">
    <property type="protein sequence ID" value="ADV64156.1"/>
    <property type="molecule type" value="Genomic_DNA"/>
</dbReference>
<dbReference type="HOGENOM" id="CLU_041661_0_0_0"/>
<dbReference type="PANTHER" id="PTHR30093">
    <property type="entry name" value="GENERAL SECRETION PATHWAY PROTEIN G"/>
    <property type="match status" value="1"/>
</dbReference>
<dbReference type="eggNOG" id="COG2165">
    <property type="taxonomic scope" value="Bacteria"/>
</dbReference>
<dbReference type="NCBIfam" id="TIGR02532">
    <property type="entry name" value="IV_pilin_GFxxxE"/>
    <property type="match status" value="1"/>
</dbReference>
<feature type="domain" description="DUF1559" evidence="1">
    <location>
        <begin position="34"/>
        <end position="309"/>
    </location>
</feature>
<evidence type="ECO:0000313" key="2">
    <source>
        <dbReference type="EMBL" id="ADV64156.1"/>
    </source>
</evidence>
<dbReference type="InParanoid" id="E8QYH3"/>
<evidence type="ECO:0000259" key="1">
    <source>
        <dbReference type="Pfam" id="PF07596"/>
    </source>
</evidence>
<keyword evidence="3" id="KW-1185">Reference proteome</keyword>
<dbReference type="NCBIfam" id="TIGR04294">
    <property type="entry name" value="pre_pil_HX9DG"/>
    <property type="match status" value="1"/>
</dbReference>
<organism evidence="2 3">
    <name type="scientific">Isosphaera pallida (strain ATCC 43644 / DSM 9630 / IS1B)</name>
    <dbReference type="NCBI Taxonomy" id="575540"/>
    <lineage>
        <taxon>Bacteria</taxon>
        <taxon>Pseudomonadati</taxon>
        <taxon>Planctomycetota</taxon>
        <taxon>Planctomycetia</taxon>
        <taxon>Isosphaerales</taxon>
        <taxon>Isosphaeraceae</taxon>
        <taxon>Isosphaera</taxon>
    </lineage>
</organism>
<dbReference type="Pfam" id="PF07963">
    <property type="entry name" value="N_methyl"/>
    <property type="match status" value="1"/>
</dbReference>
<dbReference type="AlphaFoldDB" id="E8QYH3"/>
<protein>
    <recommendedName>
        <fullName evidence="1">DUF1559 domain-containing protein</fullName>
    </recommendedName>
</protein>
<proteinExistence type="predicted"/>
<dbReference type="InterPro" id="IPR045584">
    <property type="entry name" value="Pilin-like"/>
</dbReference>
<gene>
    <name evidence="2" type="ordered locus">Isop_3599</name>
</gene>
<dbReference type="InterPro" id="IPR012902">
    <property type="entry name" value="N_methyl_site"/>
</dbReference>
<reference evidence="2 3" key="2">
    <citation type="journal article" date="2011" name="Stand. Genomic Sci.">
        <title>Complete genome sequence of Isosphaera pallida type strain (IS1B).</title>
        <authorList>
            <consortium name="US DOE Joint Genome Institute (JGI-PGF)"/>
            <person name="Goker M."/>
            <person name="Cleland D."/>
            <person name="Saunders E."/>
            <person name="Lapidus A."/>
            <person name="Nolan M."/>
            <person name="Lucas S."/>
            <person name="Hammon N."/>
            <person name="Deshpande S."/>
            <person name="Cheng J.F."/>
            <person name="Tapia R."/>
            <person name="Han C."/>
            <person name="Goodwin L."/>
            <person name="Pitluck S."/>
            <person name="Liolios K."/>
            <person name="Pagani I."/>
            <person name="Ivanova N."/>
            <person name="Mavromatis K."/>
            <person name="Pati A."/>
            <person name="Chen A."/>
            <person name="Palaniappan K."/>
            <person name="Land M."/>
            <person name="Hauser L."/>
            <person name="Chang Y.J."/>
            <person name="Jeffries C.D."/>
            <person name="Detter J.C."/>
            <person name="Beck B."/>
            <person name="Woyke T."/>
            <person name="Bristow J."/>
            <person name="Eisen J.A."/>
            <person name="Markowitz V."/>
            <person name="Hugenholtz P."/>
            <person name="Kyrpides N.C."/>
            <person name="Klenk H.P."/>
        </authorList>
    </citation>
    <scope>NUCLEOTIDE SEQUENCE [LARGE SCALE GENOMIC DNA]</scope>
    <source>
        <strain evidence="3">ATCC 43644 / DSM 9630 / IS1B</strain>
    </source>
</reference>
<sequence length="330" mass="35733">MMRTRARLGFTLIELLVVIAIIAVLIALLLPAVQSAREAARRAQCVNNLKQIGLAILNYESTFSALPPGRKDCCWGTWQMFVLPYLEQSAMFNGFNFNGGRGVPEENRFLRYEGFANITVTGNRLNVLTCPSSPLNAPWRSEPLRRLGIGPMLPSHNYAVNYGTTDIVQQNLFVGTPQEVRWFGAPFTNLYLSPVNGGDRGGAVTLASITDGTSNTLMAAEVLQGIGNDLRGFTWWGDAAGFTSFRAPNSTVPDALYSAAWCNPIRQNPPCVGPTDGIPQGFAARSNHPGGVNGLRVDGSVSFFKNTVNLFTWRAVTTSQGGEILSADAL</sequence>
<dbReference type="PANTHER" id="PTHR30093:SF2">
    <property type="entry name" value="TYPE II SECRETION SYSTEM PROTEIN H"/>
    <property type="match status" value="1"/>
</dbReference>
<dbReference type="InterPro" id="IPR027558">
    <property type="entry name" value="Pre_pil_HX9DG_C"/>
</dbReference>
<dbReference type="RefSeq" id="WP_013566444.1">
    <property type="nucleotide sequence ID" value="NC_014962.1"/>
</dbReference>
<dbReference type="SUPFAM" id="SSF54523">
    <property type="entry name" value="Pili subunits"/>
    <property type="match status" value="1"/>
</dbReference>